<organism evidence="1 2">
    <name type="scientific">Aspergillus indologenus CBS 114.80</name>
    <dbReference type="NCBI Taxonomy" id="1450541"/>
    <lineage>
        <taxon>Eukaryota</taxon>
        <taxon>Fungi</taxon>
        <taxon>Dikarya</taxon>
        <taxon>Ascomycota</taxon>
        <taxon>Pezizomycotina</taxon>
        <taxon>Eurotiomycetes</taxon>
        <taxon>Eurotiomycetidae</taxon>
        <taxon>Eurotiales</taxon>
        <taxon>Aspergillaceae</taxon>
        <taxon>Aspergillus</taxon>
        <taxon>Aspergillus subgen. Circumdati</taxon>
    </lineage>
</organism>
<keyword evidence="2" id="KW-1185">Reference proteome</keyword>
<accession>A0A2V5IGI6</accession>
<name>A0A2V5IGI6_9EURO</name>
<dbReference type="AlphaFoldDB" id="A0A2V5IGI6"/>
<sequence length="55" mass="5729">LEETADVFAAAAAAGVDDAAAAGVKRPLDIDSLQRKKFKTDELPLTAAQHAAIEH</sequence>
<protein>
    <submittedName>
        <fullName evidence="1">Uncharacterized protein</fullName>
    </submittedName>
</protein>
<evidence type="ECO:0000313" key="2">
    <source>
        <dbReference type="Proteomes" id="UP000248817"/>
    </source>
</evidence>
<feature type="non-terminal residue" evidence="1">
    <location>
        <position position="1"/>
    </location>
</feature>
<gene>
    <name evidence="1" type="ORF">BP00DRAFT_421929</name>
</gene>
<feature type="non-terminal residue" evidence="1">
    <location>
        <position position="55"/>
    </location>
</feature>
<reference evidence="1 2" key="1">
    <citation type="submission" date="2018-02" db="EMBL/GenBank/DDBJ databases">
        <title>The genomes of Aspergillus section Nigri reveals drivers in fungal speciation.</title>
        <authorList>
            <consortium name="DOE Joint Genome Institute"/>
            <person name="Vesth T.C."/>
            <person name="Nybo J."/>
            <person name="Theobald S."/>
            <person name="Brandl J."/>
            <person name="Frisvad J.C."/>
            <person name="Nielsen K.F."/>
            <person name="Lyhne E.K."/>
            <person name="Kogle M.E."/>
            <person name="Kuo A."/>
            <person name="Riley R."/>
            <person name="Clum A."/>
            <person name="Nolan M."/>
            <person name="Lipzen A."/>
            <person name="Salamov A."/>
            <person name="Henrissat B."/>
            <person name="Wiebenga A."/>
            <person name="De vries R.P."/>
            <person name="Grigoriev I.V."/>
            <person name="Mortensen U.H."/>
            <person name="Andersen M.R."/>
            <person name="Baker S.E."/>
        </authorList>
    </citation>
    <scope>NUCLEOTIDE SEQUENCE [LARGE SCALE GENOMIC DNA]</scope>
    <source>
        <strain evidence="1 2">CBS 114.80</strain>
    </source>
</reference>
<proteinExistence type="predicted"/>
<dbReference type="Proteomes" id="UP000248817">
    <property type="component" value="Unassembled WGS sequence"/>
</dbReference>
<evidence type="ECO:0000313" key="1">
    <source>
        <dbReference type="EMBL" id="PYI35828.1"/>
    </source>
</evidence>
<dbReference type="EMBL" id="KZ825467">
    <property type="protein sequence ID" value="PYI35828.1"/>
    <property type="molecule type" value="Genomic_DNA"/>
</dbReference>